<dbReference type="PROSITE" id="PS51257">
    <property type="entry name" value="PROKAR_LIPOPROTEIN"/>
    <property type="match status" value="1"/>
</dbReference>
<dbReference type="EMBL" id="CYHG01000003">
    <property type="protein sequence ID" value="CUB03287.1"/>
    <property type="molecule type" value="Genomic_DNA"/>
</dbReference>
<dbReference type="AlphaFoldDB" id="A0A0K6IIY4"/>
<proteinExistence type="predicted"/>
<dbReference type="RefSeq" id="WP_055462253.1">
    <property type="nucleotide sequence ID" value="NZ_CYHG01000003.1"/>
</dbReference>
<dbReference type="STRING" id="1137284.GCA_001418205_01134"/>
<dbReference type="OrthoDB" id="6064865at2"/>
<evidence type="ECO:0000313" key="2">
    <source>
        <dbReference type="EMBL" id="CUB03287.1"/>
    </source>
</evidence>
<dbReference type="Proteomes" id="UP000182769">
    <property type="component" value="Unassembled WGS sequence"/>
</dbReference>
<protein>
    <submittedName>
        <fullName evidence="2">Uncharacterized protein</fullName>
    </submittedName>
</protein>
<organism evidence="2 3">
    <name type="scientific">Marinomonas fungiae</name>
    <dbReference type="NCBI Taxonomy" id="1137284"/>
    <lineage>
        <taxon>Bacteria</taxon>
        <taxon>Pseudomonadati</taxon>
        <taxon>Pseudomonadota</taxon>
        <taxon>Gammaproteobacteria</taxon>
        <taxon>Oceanospirillales</taxon>
        <taxon>Oceanospirillaceae</taxon>
        <taxon>Marinomonas</taxon>
    </lineage>
</organism>
<accession>A0A0K6IIY4</accession>
<reference evidence="3" key="1">
    <citation type="submission" date="2015-08" db="EMBL/GenBank/DDBJ databases">
        <authorList>
            <person name="Varghese N."/>
        </authorList>
    </citation>
    <scope>NUCLEOTIDE SEQUENCE [LARGE SCALE GENOMIC DNA]</scope>
    <source>
        <strain evidence="3">JCM 18476</strain>
    </source>
</reference>
<sequence length="160" mass="18125">MKLCGFLLLPLIIILAMGCSEHEQVTGPEVQTIDYIVKAKAGSNLTKLAYKVARTTQTYKIIDSKVGSIEANKILEIELNRTILKYQPQWNQNLADAHSEYLSDEEINSLYYNGKNSPYFEKLVELRSKIGVTMQEKSKDLLTKIVREAMQGAFKQLPPD</sequence>
<keyword evidence="3" id="KW-1185">Reference proteome</keyword>
<feature type="signal peptide" evidence="1">
    <location>
        <begin position="1"/>
        <end position="22"/>
    </location>
</feature>
<keyword evidence="1" id="KW-0732">Signal</keyword>
<feature type="chain" id="PRO_5005505145" evidence="1">
    <location>
        <begin position="23"/>
        <end position="160"/>
    </location>
</feature>
<evidence type="ECO:0000256" key="1">
    <source>
        <dbReference type="SAM" id="SignalP"/>
    </source>
</evidence>
<gene>
    <name evidence="2" type="ORF">Ga0061065_103137</name>
</gene>
<evidence type="ECO:0000313" key="3">
    <source>
        <dbReference type="Proteomes" id="UP000182769"/>
    </source>
</evidence>
<name>A0A0K6IIY4_9GAMM</name>